<dbReference type="Pfam" id="PF07702">
    <property type="entry name" value="UTRA"/>
    <property type="match status" value="1"/>
</dbReference>
<dbReference type="SMART" id="SM00345">
    <property type="entry name" value="HTH_GNTR"/>
    <property type="match status" value="1"/>
</dbReference>
<sequence length="242" mass="28464">MTQRKFMTIYEALRSDILNTKLKYGEQLPSENELVQTYQSSRETVRKALNLLVSEGMIQKIRGKGSIVIYQNITEFPFADLISFKEVQQTLGLQHETEVKLLEKIQASEIPVVKKALNLKQSTWLWHVIRVRKINGKVKIIDEDYLDASIVPDLNETIAQDSLYHYIEQVLHLEISYSKKSITFEPFDQLEYDIFEDYDVPYVATVRGIVHLEDTTRFQYNISKHIATEFKFNDFSRRYKKK</sequence>
<dbReference type="InterPro" id="IPR050679">
    <property type="entry name" value="Bact_HTH_transcr_reg"/>
</dbReference>
<dbReference type="Gene3D" id="3.40.1410.10">
    <property type="entry name" value="Chorismate lyase-like"/>
    <property type="match status" value="1"/>
</dbReference>
<organism evidence="6 7">
    <name type="scientific">Staphylococcus hsinchuensis</name>
    <dbReference type="NCBI Taxonomy" id="3051183"/>
    <lineage>
        <taxon>Bacteria</taxon>
        <taxon>Bacillati</taxon>
        <taxon>Bacillota</taxon>
        <taxon>Bacilli</taxon>
        <taxon>Bacillales</taxon>
        <taxon>Staphylococcaceae</taxon>
        <taxon>Staphylococcus</taxon>
    </lineage>
</organism>
<evidence type="ECO:0000313" key="6">
    <source>
        <dbReference type="EMBL" id="XAF71256.1"/>
    </source>
</evidence>
<gene>
    <name evidence="6" type="primary">treR</name>
    <name evidence="6" type="ORF">QQM35_03855</name>
</gene>
<evidence type="ECO:0000256" key="3">
    <source>
        <dbReference type="ARBA" id="ARBA00023163"/>
    </source>
</evidence>
<keyword evidence="2" id="KW-0238">DNA-binding</keyword>
<dbReference type="PRINTS" id="PR00035">
    <property type="entry name" value="HTHGNTR"/>
</dbReference>
<dbReference type="RefSeq" id="WP_251943494.1">
    <property type="nucleotide sequence ID" value="NZ_CP128355.1"/>
</dbReference>
<dbReference type="InterPro" id="IPR012770">
    <property type="entry name" value="TreR"/>
</dbReference>
<dbReference type="PANTHER" id="PTHR44846:SF12">
    <property type="entry name" value="HTH-TYPE TRANSCRIPTIONAL REGULATOR TRER"/>
    <property type="match status" value="1"/>
</dbReference>
<keyword evidence="3" id="KW-0804">Transcription</keyword>
<name>A0ABZ3EEM3_9STAP</name>
<dbReference type="InterPro" id="IPR036390">
    <property type="entry name" value="WH_DNA-bd_sf"/>
</dbReference>
<dbReference type="SUPFAM" id="SSF46785">
    <property type="entry name" value="Winged helix' DNA-binding domain"/>
    <property type="match status" value="1"/>
</dbReference>
<dbReference type="SMART" id="SM00866">
    <property type="entry name" value="UTRA"/>
    <property type="match status" value="1"/>
</dbReference>
<dbReference type="PANTHER" id="PTHR44846">
    <property type="entry name" value="MANNOSYL-D-GLYCERATE TRANSPORT/METABOLISM SYSTEM REPRESSOR MNGR-RELATED"/>
    <property type="match status" value="1"/>
</dbReference>
<evidence type="ECO:0000256" key="2">
    <source>
        <dbReference type="ARBA" id="ARBA00023125"/>
    </source>
</evidence>
<proteinExistence type="predicted"/>
<dbReference type="Pfam" id="PF00392">
    <property type="entry name" value="GntR"/>
    <property type="match status" value="1"/>
</dbReference>
<dbReference type="InterPro" id="IPR000524">
    <property type="entry name" value="Tscrpt_reg_HTH_GntR"/>
</dbReference>
<evidence type="ECO:0000256" key="4">
    <source>
        <dbReference type="NCBIfam" id="TIGR02404"/>
    </source>
</evidence>
<dbReference type="InterPro" id="IPR028978">
    <property type="entry name" value="Chorismate_lyase_/UTRA_dom_sf"/>
</dbReference>
<protein>
    <recommendedName>
        <fullName evidence="4">Trehalose operon repressor</fullName>
    </recommendedName>
</protein>
<dbReference type="Gene3D" id="1.10.10.10">
    <property type="entry name" value="Winged helix-like DNA-binding domain superfamily/Winged helix DNA-binding domain"/>
    <property type="match status" value="1"/>
</dbReference>
<dbReference type="SUPFAM" id="SSF64288">
    <property type="entry name" value="Chorismate lyase-like"/>
    <property type="match status" value="1"/>
</dbReference>
<evidence type="ECO:0000259" key="5">
    <source>
        <dbReference type="PROSITE" id="PS50949"/>
    </source>
</evidence>
<reference evidence="6 7" key="1">
    <citation type="journal article" date="2024" name="Pathogens">
        <title>Staphylococcus hsinchuensis sp. nov., Isolated from Soymilk.</title>
        <authorList>
            <person name="Wang Y.T."/>
            <person name="Lin Y.C."/>
            <person name="Hsieh Y.H."/>
            <person name="Lin Y.T."/>
            <person name="Hamada M."/>
            <person name="Chen C.C."/>
            <person name="Liou J.S."/>
            <person name="Lee A.Y."/>
            <person name="Zhang W.L."/>
            <person name="Chen Y.T."/>
            <person name="Huang C.H."/>
        </authorList>
    </citation>
    <scope>NUCLEOTIDE SEQUENCE [LARGE SCALE GENOMIC DNA]</scope>
    <source>
        <strain evidence="6 7">H164</strain>
    </source>
</reference>
<dbReference type="Proteomes" id="UP001436297">
    <property type="component" value="Chromosome"/>
</dbReference>
<dbReference type="CDD" id="cd07377">
    <property type="entry name" value="WHTH_GntR"/>
    <property type="match status" value="1"/>
</dbReference>
<feature type="domain" description="HTH gntR-type" evidence="5">
    <location>
        <begin position="3"/>
        <end position="71"/>
    </location>
</feature>
<keyword evidence="7" id="KW-1185">Reference proteome</keyword>
<dbReference type="PROSITE" id="PS50949">
    <property type="entry name" value="HTH_GNTR"/>
    <property type="match status" value="1"/>
</dbReference>
<evidence type="ECO:0000313" key="7">
    <source>
        <dbReference type="Proteomes" id="UP001436297"/>
    </source>
</evidence>
<dbReference type="NCBIfam" id="TIGR02404">
    <property type="entry name" value="trehalos_R_Bsub"/>
    <property type="match status" value="1"/>
</dbReference>
<dbReference type="InterPro" id="IPR036388">
    <property type="entry name" value="WH-like_DNA-bd_sf"/>
</dbReference>
<dbReference type="InterPro" id="IPR011663">
    <property type="entry name" value="UTRA"/>
</dbReference>
<accession>A0ABZ3EEM3</accession>
<dbReference type="EMBL" id="CP128355">
    <property type="protein sequence ID" value="XAF71256.1"/>
    <property type="molecule type" value="Genomic_DNA"/>
</dbReference>
<keyword evidence="1" id="KW-0805">Transcription regulation</keyword>
<evidence type="ECO:0000256" key="1">
    <source>
        <dbReference type="ARBA" id="ARBA00023015"/>
    </source>
</evidence>